<keyword evidence="7" id="KW-1185">Reference proteome</keyword>
<sequence length="253" mass="28540">MEDIRLVGAGWKNVSLVDVVDSVTFTLWLCGCNLRCPFCHNWKLAVNNPERCRLLDIERLLDELNAAKMLVDYLHVTGGEPLVQWYELGRLLRLVKNNIGGRTSVNTNLTLYSPLSRLLKEGLVDHIATDLKLPPEVMYGHDSETASKLWSLYERGLMLVADYGVPLELRIPITKFSKPALVAEYLVKIQPYLSKIGKLIVVVQPLLGEPVTTPRDPEWCKLFCNPDNGLLDGVAETVTKLGFRVRVKKWLSS</sequence>
<dbReference type="KEGG" id="thg:TCELL_0371"/>
<evidence type="ECO:0000313" key="7">
    <source>
        <dbReference type="Proteomes" id="UP000005270"/>
    </source>
</evidence>
<dbReference type="PROSITE" id="PS51918">
    <property type="entry name" value="RADICAL_SAM"/>
    <property type="match status" value="1"/>
</dbReference>
<dbReference type="GO" id="GO:0003824">
    <property type="term" value="F:catalytic activity"/>
    <property type="evidence" value="ECO:0007669"/>
    <property type="project" value="InterPro"/>
</dbReference>
<dbReference type="EMBL" id="CP003531">
    <property type="protein sequence ID" value="AFK50796.1"/>
    <property type="molecule type" value="Genomic_DNA"/>
</dbReference>
<dbReference type="PANTHER" id="PTHR11228:SF27">
    <property type="entry name" value="GLYCYL-RADICAL ENZYME ACTIVATING ENZYME MJ1227-RELATED"/>
    <property type="match status" value="1"/>
</dbReference>
<dbReference type="STRING" id="1184251.TCELL_0371"/>
<accession>I3TDF8</accession>
<dbReference type="PROSITE" id="PS51257">
    <property type="entry name" value="PROKAR_LIPOPROTEIN"/>
    <property type="match status" value="1"/>
</dbReference>
<dbReference type="Gene3D" id="3.20.20.70">
    <property type="entry name" value="Aldolase class I"/>
    <property type="match status" value="1"/>
</dbReference>
<evidence type="ECO:0000256" key="1">
    <source>
        <dbReference type="ARBA" id="ARBA00022691"/>
    </source>
</evidence>
<dbReference type="GeneID" id="13012660"/>
<dbReference type="InterPro" id="IPR058240">
    <property type="entry name" value="rSAM_sf"/>
</dbReference>
<feature type="domain" description="Radical SAM core" evidence="5">
    <location>
        <begin position="15"/>
        <end position="244"/>
    </location>
</feature>
<evidence type="ECO:0000259" key="5">
    <source>
        <dbReference type="PROSITE" id="PS51918"/>
    </source>
</evidence>
<dbReference type="GO" id="GO:0051536">
    <property type="term" value="F:iron-sulfur cluster binding"/>
    <property type="evidence" value="ECO:0007669"/>
    <property type="project" value="UniProtKB-KW"/>
</dbReference>
<dbReference type="InterPro" id="IPR012840">
    <property type="entry name" value="NrdG2"/>
</dbReference>
<evidence type="ECO:0000256" key="3">
    <source>
        <dbReference type="ARBA" id="ARBA00023004"/>
    </source>
</evidence>
<evidence type="ECO:0000313" key="6">
    <source>
        <dbReference type="EMBL" id="AFK50796.1"/>
    </source>
</evidence>
<protein>
    <submittedName>
        <fullName evidence="6">Anaerobic ribonucleoside-triphosphate reductase activating protein</fullName>
    </submittedName>
</protein>
<dbReference type="InterPro" id="IPR013785">
    <property type="entry name" value="Aldolase_TIM"/>
</dbReference>
<keyword evidence="3" id="KW-0408">Iron</keyword>
<reference evidence="6 7" key="1">
    <citation type="journal article" date="2012" name="J. Bacteriol.">
        <title>Complete genome sequence of the hyperthermophilic cellulolytic Crenarchaeon 'Thermogladius cellulolyticus' 1633.</title>
        <authorList>
            <person name="Mardanov A.V."/>
            <person name="Kochetkova T.V."/>
            <person name="Beletsky A.V."/>
            <person name="Bonch-Osmolovskaya E.A."/>
            <person name="Ravin N.V."/>
            <person name="Skryabin K.G."/>
        </authorList>
    </citation>
    <scope>NUCLEOTIDE SEQUENCE [LARGE SCALE GENOMIC DNA]</scope>
    <source>
        <strain evidence="7">DSM 22663 / VKM B-2946 / 1633</strain>
    </source>
</reference>
<dbReference type="InterPro" id="IPR007197">
    <property type="entry name" value="rSAM"/>
</dbReference>
<dbReference type="AlphaFoldDB" id="I3TDF8"/>
<keyword evidence="2" id="KW-0479">Metal-binding</keyword>
<dbReference type="GO" id="GO:0046872">
    <property type="term" value="F:metal ion binding"/>
    <property type="evidence" value="ECO:0007669"/>
    <property type="project" value="UniProtKB-KW"/>
</dbReference>
<organism evidence="6 7">
    <name type="scientific">Thermogladius calderae (strain DSM 22663 / VKM B-2946 / 1633)</name>
    <dbReference type="NCBI Taxonomy" id="1184251"/>
    <lineage>
        <taxon>Archaea</taxon>
        <taxon>Thermoproteota</taxon>
        <taxon>Thermoprotei</taxon>
        <taxon>Desulfurococcales</taxon>
        <taxon>Desulfurococcaceae</taxon>
        <taxon>Thermogladius</taxon>
    </lineage>
</organism>
<dbReference type="CDD" id="cd01335">
    <property type="entry name" value="Radical_SAM"/>
    <property type="match status" value="1"/>
</dbReference>
<dbReference type="InterPro" id="IPR050377">
    <property type="entry name" value="Radical_SAM_PqqE_MftC-like"/>
</dbReference>
<gene>
    <name evidence="6" type="ordered locus">TCELL_0371</name>
</gene>
<proteinExistence type="predicted"/>
<dbReference type="eggNOG" id="arCOG00952">
    <property type="taxonomic scope" value="Archaea"/>
</dbReference>
<dbReference type="RefSeq" id="WP_014737046.1">
    <property type="nucleotide sequence ID" value="NC_017954.1"/>
</dbReference>
<dbReference type="SUPFAM" id="SSF102114">
    <property type="entry name" value="Radical SAM enzymes"/>
    <property type="match status" value="1"/>
</dbReference>
<dbReference type="Proteomes" id="UP000005270">
    <property type="component" value="Chromosome"/>
</dbReference>
<dbReference type="SFLD" id="SFLDS00029">
    <property type="entry name" value="Radical_SAM"/>
    <property type="match status" value="1"/>
</dbReference>
<dbReference type="PANTHER" id="PTHR11228">
    <property type="entry name" value="RADICAL SAM DOMAIN PROTEIN"/>
    <property type="match status" value="1"/>
</dbReference>
<dbReference type="NCBIfam" id="TIGR02495">
    <property type="entry name" value="NrdG2"/>
    <property type="match status" value="1"/>
</dbReference>
<name>I3TDF8_THEC1</name>
<keyword evidence="1" id="KW-0949">S-adenosyl-L-methionine</keyword>
<dbReference type="Pfam" id="PF04055">
    <property type="entry name" value="Radical_SAM"/>
    <property type="match status" value="1"/>
</dbReference>
<dbReference type="SFLD" id="SFLDG01094">
    <property type="entry name" value="Uncharacterised_Radical_SAM_Su"/>
    <property type="match status" value="1"/>
</dbReference>
<evidence type="ECO:0000256" key="2">
    <source>
        <dbReference type="ARBA" id="ARBA00022723"/>
    </source>
</evidence>
<evidence type="ECO:0000256" key="4">
    <source>
        <dbReference type="ARBA" id="ARBA00023014"/>
    </source>
</evidence>
<dbReference type="HOGENOM" id="CLU_078147_2_1_2"/>
<keyword evidence="4" id="KW-0411">Iron-sulfur</keyword>
<dbReference type="InParanoid" id="I3TDF8"/>